<proteinExistence type="inferred from homology"/>
<evidence type="ECO:0000259" key="3">
    <source>
        <dbReference type="Pfam" id="PF01370"/>
    </source>
</evidence>
<dbReference type="OrthoDB" id="9801785at2"/>
<evidence type="ECO:0000256" key="1">
    <source>
        <dbReference type="ARBA" id="ARBA00005125"/>
    </source>
</evidence>
<comment type="pathway">
    <text evidence="1">Bacterial outer membrane biogenesis; LPS O-antigen biosynthesis.</text>
</comment>
<protein>
    <submittedName>
        <fullName evidence="4">UDP-glucose 4-epimerase</fullName>
    </submittedName>
</protein>
<dbReference type="SUPFAM" id="SSF51735">
    <property type="entry name" value="NAD(P)-binding Rossmann-fold domains"/>
    <property type="match status" value="1"/>
</dbReference>
<name>A0A239D6M0_9SPHN</name>
<sequence length="310" mass="33492">MTSHAIVTGAHGAIGRKVVAALREKNMKVSGIGNGPSHWAHPESIDQWVAAPVTARNLDRLVERLGPPALVMHLAGGSSVHASIENPALDFRRTVESTMEIAQWPGMRTHRPALIYASSAAVYGDNSSSHIVESAPIQPKSPYGFHKDLAEKIVAYWSAQYDFPSATVRLFSVYGEGLQKQLVYELSRKLLDGADRVEMFGTGEELRDWLWIGDAARLLAMAPDWARVGGMAVNGCTGHGTSVATISQLLCALAGSDCSFEFLQKERSGDPDNLVGSSALLGELGFKPIMRLEEGLKHTYESLAGEGPRQ</sequence>
<dbReference type="InterPro" id="IPR001509">
    <property type="entry name" value="Epimerase_deHydtase"/>
</dbReference>
<evidence type="ECO:0000313" key="5">
    <source>
        <dbReference type="Proteomes" id="UP000198339"/>
    </source>
</evidence>
<keyword evidence="5" id="KW-1185">Reference proteome</keyword>
<feature type="domain" description="NAD-dependent epimerase/dehydratase" evidence="3">
    <location>
        <begin position="6"/>
        <end position="223"/>
    </location>
</feature>
<dbReference type="RefSeq" id="WP_089214058.1">
    <property type="nucleotide sequence ID" value="NZ_FZPA01000001.1"/>
</dbReference>
<dbReference type="Proteomes" id="UP000198339">
    <property type="component" value="Unassembled WGS sequence"/>
</dbReference>
<accession>A0A239D6M0</accession>
<dbReference type="AlphaFoldDB" id="A0A239D6M0"/>
<reference evidence="4 5" key="1">
    <citation type="submission" date="2017-06" db="EMBL/GenBank/DDBJ databases">
        <authorList>
            <person name="Kim H.J."/>
            <person name="Triplett B.A."/>
        </authorList>
    </citation>
    <scope>NUCLEOTIDE SEQUENCE [LARGE SCALE GENOMIC DNA]</scope>
    <source>
        <strain evidence="4 5">DS15</strain>
    </source>
</reference>
<evidence type="ECO:0000313" key="4">
    <source>
        <dbReference type="EMBL" id="SNS27919.1"/>
    </source>
</evidence>
<dbReference type="Gene3D" id="3.40.50.720">
    <property type="entry name" value="NAD(P)-binding Rossmann-like Domain"/>
    <property type="match status" value="1"/>
</dbReference>
<dbReference type="InterPro" id="IPR036291">
    <property type="entry name" value="NAD(P)-bd_dom_sf"/>
</dbReference>
<gene>
    <name evidence="4" type="ORF">SAMN06295955_101119</name>
</gene>
<comment type="similarity">
    <text evidence="2">Belongs to the NAD(P)-dependent epimerase/dehydratase family.</text>
</comment>
<dbReference type="Pfam" id="PF01370">
    <property type="entry name" value="Epimerase"/>
    <property type="match status" value="1"/>
</dbReference>
<evidence type="ECO:0000256" key="2">
    <source>
        <dbReference type="ARBA" id="ARBA00007637"/>
    </source>
</evidence>
<dbReference type="PANTHER" id="PTHR43000">
    <property type="entry name" value="DTDP-D-GLUCOSE 4,6-DEHYDRATASE-RELATED"/>
    <property type="match status" value="1"/>
</dbReference>
<organism evidence="4 5">
    <name type="scientific">Sphingopyxis indica</name>
    <dbReference type="NCBI Taxonomy" id="436663"/>
    <lineage>
        <taxon>Bacteria</taxon>
        <taxon>Pseudomonadati</taxon>
        <taxon>Pseudomonadota</taxon>
        <taxon>Alphaproteobacteria</taxon>
        <taxon>Sphingomonadales</taxon>
        <taxon>Sphingomonadaceae</taxon>
        <taxon>Sphingopyxis</taxon>
    </lineage>
</organism>
<dbReference type="EMBL" id="FZPA01000001">
    <property type="protein sequence ID" value="SNS27919.1"/>
    <property type="molecule type" value="Genomic_DNA"/>
</dbReference>